<dbReference type="RefSeq" id="WP_161257385.1">
    <property type="nucleotide sequence ID" value="NZ_WXEY01000006.1"/>
</dbReference>
<dbReference type="Pfam" id="PF06107">
    <property type="entry name" value="DUF951"/>
    <property type="match status" value="1"/>
</dbReference>
<dbReference type="PANTHER" id="PTHR38455:SF1">
    <property type="entry name" value="DUF951 DOMAIN-CONTAINING PROTEIN"/>
    <property type="match status" value="1"/>
</dbReference>
<accession>A0A845L0D0</accession>
<dbReference type="OrthoDB" id="9802710at2"/>
<organism evidence="1 2">
    <name type="scientific">Heliomicrobium undosum</name>
    <dbReference type="NCBI Taxonomy" id="121734"/>
    <lineage>
        <taxon>Bacteria</taxon>
        <taxon>Bacillati</taxon>
        <taxon>Bacillota</taxon>
        <taxon>Clostridia</taxon>
        <taxon>Eubacteriales</taxon>
        <taxon>Heliobacteriaceae</taxon>
        <taxon>Heliomicrobium</taxon>
    </lineage>
</organism>
<comment type="caution">
    <text evidence="1">The sequence shown here is derived from an EMBL/GenBank/DDBJ whole genome shotgun (WGS) entry which is preliminary data.</text>
</comment>
<proteinExistence type="predicted"/>
<protein>
    <submittedName>
        <fullName evidence="1">DUF951 family protein</fullName>
    </submittedName>
</protein>
<dbReference type="InterPro" id="IPR009296">
    <property type="entry name" value="DUF951"/>
</dbReference>
<evidence type="ECO:0000313" key="1">
    <source>
        <dbReference type="EMBL" id="MZP29613.1"/>
    </source>
</evidence>
<dbReference type="PIRSF" id="PIRSF037263">
    <property type="entry name" value="DUF951_bac"/>
    <property type="match status" value="1"/>
</dbReference>
<dbReference type="PANTHER" id="PTHR38455">
    <property type="entry name" value="HYPOTHETICAL CYTOSOLIC PROTEIN"/>
    <property type="match status" value="1"/>
</dbReference>
<sequence>MAHYSIGDKVRLRKTHPCGSTDWEITRTGMDFRIRCLGCDHQVLIPRVKFEKAVKAVIARVGEPEPPKK</sequence>
<evidence type="ECO:0000313" key="2">
    <source>
        <dbReference type="Proteomes" id="UP000463470"/>
    </source>
</evidence>
<gene>
    <name evidence="1" type="ORF">GTO91_07835</name>
</gene>
<keyword evidence="2" id="KW-1185">Reference proteome</keyword>
<dbReference type="AlphaFoldDB" id="A0A845L0D0"/>
<reference evidence="1 2" key="1">
    <citation type="submission" date="2020-01" db="EMBL/GenBank/DDBJ databases">
        <title>Whole-genome sequence of Heliobacterium undosum DSM 13378.</title>
        <authorList>
            <person name="Kyndt J.A."/>
            <person name="Meyer T.E."/>
        </authorList>
    </citation>
    <scope>NUCLEOTIDE SEQUENCE [LARGE SCALE GENOMIC DNA]</scope>
    <source>
        <strain evidence="1 2">DSM 13378</strain>
    </source>
</reference>
<dbReference type="EMBL" id="WXEY01000006">
    <property type="protein sequence ID" value="MZP29613.1"/>
    <property type="molecule type" value="Genomic_DNA"/>
</dbReference>
<name>A0A845L0D0_9FIRM</name>
<dbReference type="Proteomes" id="UP000463470">
    <property type="component" value="Unassembled WGS sequence"/>
</dbReference>